<accession>A0A9W7AZE9</accession>
<evidence type="ECO:0000313" key="2">
    <source>
        <dbReference type="EMBL" id="GMH78292.1"/>
    </source>
</evidence>
<dbReference type="OrthoDB" id="237428at2759"/>
<dbReference type="Proteomes" id="UP001165122">
    <property type="component" value="Unassembled WGS sequence"/>
</dbReference>
<feature type="domain" description="PTM/DIR17-like Tudor" evidence="1">
    <location>
        <begin position="141"/>
        <end position="187"/>
    </location>
</feature>
<gene>
    <name evidence="2" type="ORF">TrLO_g10399</name>
</gene>
<organism evidence="2 3">
    <name type="scientific">Triparma laevis f. longispina</name>
    <dbReference type="NCBI Taxonomy" id="1714387"/>
    <lineage>
        <taxon>Eukaryota</taxon>
        <taxon>Sar</taxon>
        <taxon>Stramenopiles</taxon>
        <taxon>Ochrophyta</taxon>
        <taxon>Bolidophyceae</taxon>
        <taxon>Parmales</taxon>
        <taxon>Triparmaceae</taxon>
        <taxon>Triparma</taxon>
    </lineage>
</organism>
<dbReference type="EMBL" id="BRXW01000875">
    <property type="protein sequence ID" value="GMH78292.1"/>
    <property type="molecule type" value="Genomic_DNA"/>
</dbReference>
<dbReference type="AlphaFoldDB" id="A0A9W7AZE9"/>
<sequence length="206" mass="23672">MHVPVLRSRQTPPGRGSKSRWEAFIKTASTCPSFTLLSKYFAAFSLDESNLAKRSRNLWRAFLEGGGGIYQRGTELGAMDLYLRPIRKARLLQGWLGEYKTATASTVAERQRQEEDEEDVKFEIKREIKAEAQVRTNNARGMRVAKFFHGIAYPGVVKGLNDDDKEPWWNIVYDDGDKEDLNETELQLGLKLHREKFGGETKRRLF</sequence>
<dbReference type="InterPro" id="IPR047365">
    <property type="entry name" value="Tudor_AtPTM-like"/>
</dbReference>
<evidence type="ECO:0000313" key="3">
    <source>
        <dbReference type="Proteomes" id="UP001165122"/>
    </source>
</evidence>
<reference evidence="3" key="1">
    <citation type="journal article" date="2023" name="Commun. Biol.">
        <title>Genome analysis of Parmales, the sister group of diatoms, reveals the evolutionary specialization of diatoms from phago-mixotrophs to photoautotrophs.</title>
        <authorList>
            <person name="Ban H."/>
            <person name="Sato S."/>
            <person name="Yoshikawa S."/>
            <person name="Yamada K."/>
            <person name="Nakamura Y."/>
            <person name="Ichinomiya M."/>
            <person name="Sato N."/>
            <person name="Blanc-Mathieu R."/>
            <person name="Endo H."/>
            <person name="Kuwata A."/>
            <person name="Ogata H."/>
        </authorList>
    </citation>
    <scope>NUCLEOTIDE SEQUENCE [LARGE SCALE GENOMIC DNA]</scope>
    <source>
        <strain evidence="3">NIES 3700</strain>
    </source>
</reference>
<keyword evidence="3" id="KW-1185">Reference proteome</keyword>
<dbReference type="Pfam" id="PF21743">
    <property type="entry name" value="PTM_DIR17_Tudor"/>
    <property type="match status" value="1"/>
</dbReference>
<comment type="caution">
    <text evidence="2">The sequence shown here is derived from an EMBL/GenBank/DDBJ whole genome shotgun (WGS) entry which is preliminary data.</text>
</comment>
<evidence type="ECO:0000259" key="1">
    <source>
        <dbReference type="Pfam" id="PF21743"/>
    </source>
</evidence>
<protein>
    <recommendedName>
        <fullName evidence="1">PTM/DIR17-like Tudor domain-containing protein</fullName>
    </recommendedName>
</protein>
<name>A0A9W7AZE9_9STRA</name>
<proteinExistence type="predicted"/>